<dbReference type="GO" id="GO:0005829">
    <property type="term" value="C:cytosol"/>
    <property type="evidence" value="ECO:0007669"/>
    <property type="project" value="TreeGrafter"/>
</dbReference>
<dbReference type="GO" id="GO:0008237">
    <property type="term" value="F:metallopeptidase activity"/>
    <property type="evidence" value="ECO:0007669"/>
    <property type="project" value="InterPro"/>
</dbReference>
<evidence type="ECO:0000259" key="2">
    <source>
        <dbReference type="Pfam" id="PF19289"/>
    </source>
</evidence>
<dbReference type="Pfam" id="PF19289">
    <property type="entry name" value="PmbA_TldD_3rd"/>
    <property type="match status" value="1"/>
</dbReference>
<dbReference type="GO" id="GO:0006508">
    <property type="term" value="P:proteolysis"/>
    <property type="evidence" value="ECO:0007669"/>
    <property type="project" value="InterPro"/>
</dbReference>
<dbReference type="EMBL" id="CP030032">
    <property type="protein sequence ID" value="AWV89810.1"/>
    <property type="molecule type" value="Genomic_DNA"/>
</dbReference>
<evidence type="ECO:0000256" key="1">
    <source>
        <dbReference type="ARBA" id="ARBA00005836"/>
    </source>
</evidence>
<dbReference type="RefSeq" id="WP_111334750.1">
    <property type="nucleotide sequence ID" value="NZ_CP030032.1"/>
</dbReference>
<gene>
    <name evidence="3" type="ORF">DN745_10855</name>
</gene>
<dbReference type="SUPFAM" id="SSF111283">
    <property type="entry name" value="Putative modulator of DNA gyrase, PmbA/TldD"/>
    <property type="match status" value="1"/>
</dbReference>
<comment type="similarity">
    <text evidence="1">Belongs to the peptidase U62 family.</text>
</comment>
<organism evidence="3 4">
    <name type="scientific">Bradymonas sediminis</name>
    <dbReference type="NCBI Taxonomy" id="1548548"/>
    <lineage>
        <taxon>Bacteria</taxon>
        <taxon>Deltaproteobacteria</taxon>
        <taxon>Bradymonadales</taxon>
        <taxon>Bradymonadaceae</taxon>
        <taxon>Bradymonas</taxon>
    </lineage>
</organism>
<reference evidence="3 4" key="1">
    <citation type="submission" date="2018-06" db="EMBL/GenBank/DDBJ databases">
        <title>Lujinxingia sediminis gen. nov. sp. nov., a new facultative anaerobic member of the class Deltaproteobacteria, and proposal of Lujinxingaceae fam. nov.</title>
        <authorList>
            <person name="Guo L.-Y."/>
            <person name="Li C.-M."/>
            <person name="Wang S."/>
            <person name="Du Z.-J."/>
        </authorList>
    </citation>
    <scope>NUCLEOTIDE SEQUENCE [LARGE SCALE GENOMIC DNA]</scope>
    <source>
        <strain evidence="3 4">FA350</strain>
    </source>
</reference>
<protein>
    <submittedName>
        <fullName evidence="3">TldD/PmbA family protein</fullName>
    </submittedName>
</protein>
<dbReference type="PANTHER" id="PTHR30624">
    <property type="entry name" value="UNCHARACTERIZED PROTEIN TLDD AND PMBA"/>
    <property type="match status" value="1"/>
</dbReference>
<proteinExistence type="inferred from homology"/>
<name>A0A2Z4FLV0_9DELT</name>
<dbReference type="Proteomes" id="UP000249799">
    <property type="component" value="Chromosome"/>
</dbReference>
<dbReference type="InterPro" id="IPR045569">
    <property type="entry name" value="Metalloprtase-TldD/E_C"/>
</dbReference>
<evidence type="ECO:0000313" key="3">
    <source>
        <dbReference type="EMBL" id="AWV89810.1"/>
    </source>
</evidence>
<dbReference type="OrthoDB" id="9788526at2"/>
<keyword evidence="4" id="KW-1185">Reference proteome</keyword>
<sequence length="600" mass="66423">MNTSSPATQSPRSLWLIFTLIAAMGGCAATPTRAEGDPTQSVEASQTLMGAMQAELNRSMTKLRIDDYEAPYFIAYRVRDHESRGFSGRYGAIVEDQSDISRLAYVEVRVGDYQFDNYANVASENYRYSEYSAERTMPIEPDTNSIRGTLWLLSDEVYKNALSDYLSKRGGAVFETAEKMKTPSFSKEEPLQYWGEVASIELDEAKWTQAIRDVTKSLMDVPGILDVKMTVSANRTRSHFVDTEGTQIVEEQVIYSIQLQGWARADDGMMVDNARSFYARTPETLPDVATVKRQANQMITELSALTQAPVLDPYTGPAILMPEASGVLFHEAVGHRLEGERQRNPEEGRTFKGRVGRRIIPTFLSIYDDPTLTNWGDKDLNGYYEFDDEGVPSQRVQLVEDGVLRNFLKSRTPIEGSLQSNGHGRASGLQKPMARMGNLLVVASPEQTLPYKELKARLLDEVRKAGKPFGLVIRDISGGSTNTSGYGYQAFKGSTRMVYKVDPATGEETLVRGVEVVGTPLTSINKIVAASQETNVFNGYCGAESGYVPVSAIAPALLTTEIELQRTQQSEERPPILPAPWETARRKKAKAPIKTAPPTP</sequence>
<feature type="domain" description="Metalloprotease TldD/E C-terminal" evidence="2">
    <location>
        <begin position="317"/>
        <end position="564"/>
    </location>
</feature>
<dbReference type="InterPro" id="IPR036059">
    <property type="entry name" value="TldD/PmbA_sf"/>
</dbReference>
<dbReference type="InterPro" id="IPR051463">
    <property type="entry name" value="Peptidase_U62_metallo"/>
</dbReference>
<dbReference type="KEGG" id="bsed:DN745_10855"/>
<accession>A0A2Z4FLV0</accession>
<dbReference type="AlphaFoldDB" id="A0A2Z4FLV0"/>
<evidence type="ECO:0000313" key="4">
    <source>
        <dbReference type="Proteomes" id="UP000249799"/>
    </source>
</evidence>
<dbReference type="PANTHER" id="PTHR30624:SF0">
    <property type="entry name" value="METALLOPROTEASE SLR0863"/>
    <property type="match status" value="1"/>
</dbReference>